<comment type="caution">
    <text evidence="2">The sequence shown here is derived from an EMBL/GenBank/DDBJ whole genome shotgun (WGS) entry which is preliminary data.</text>
</comment>
<dbReference type="AlphaFoldDB" id="A0A2N5IWL9"/>
<organism evidence="2 3">
    <name type="scientific">Bifidobacterium parmae</name>
    <dbReference type="NCBI Taxonomy" id="361854"/>
    <lineage>
        <taxon>Bacteria</taxon>
        <taxon>Bacillati</taxon>
        <taxon>Actinomycetota</taxon>
        <taxon>Actinomycetes</taxon>
        <taxon>Bifidobacteriales</taxon>
        <taxon>Bifidobacteriaceae</taxon>
        <taxon>Bifidobacterium</taxon>
    </lineage>
</organism>
<evidence type="ECO:0000313" key="2">
    <source>
        <dbReference type="EMBL" id="PLS26348.1"/>
    </source>
</evidence>
<protein>
    <submittedName>
        <fullName evidence="2">Colicin transporter</fullName>
    </submittedName>
</protein>
<feature type="compositionally biased region" description="Gly residues" evidence="1">
    <location>
        <begin position="215"/>
        <end position="227"/>
    </location>
</feature>
<gene>
    <name evidence="2" type="ORF">Uis4E_1923</name>
</gene>
<dbReference type="EMBL" id="NMWT01000028">
    <property type="protein sequence ID" value="PLS26348.1"/>
    <property type="molecule type" value="Genomic_DNA"/>
</dbReference>
<reference evidence="2 3" key="1">
    <citation type="submission" date="2017-07" db="EMBL/GenBank/DDBJ databases">
        <title>Bifidobacterium novel species.</title>
        <authorList>
            <person name="Lugli G.A."/>
            <person name="Milani C."/>
            <person name="Duranti S."/>
            <person name="Mangifesta M."/>
        </authorList>
    </citation>
    <scope>NUCLEOTIDE SEQUENCE [LARGE SCALE GENOMIC DNA]</scope>
    <source>
        <strain evidence="2 3">77</strain>
    </source>
</reference>
<dbReference type="RefSeq" id="WP_133125450.1">
    <property type="nucleotide sequence ID" value="NZ_NMWT01000028.1"/>
</dbReference>
<proteinExistence type="predicted"/>
<evidence type="ECO:0000256" key="1">
    <source>
        <dbReference type="SAM" id="MobiDB-lite"/>
    </source>
</evidence>
<evidence type="ECO:0000313" key="3">
    <source>
        <dbReference type="Proteomes" id="UP000235034"/>
    </source>
</evidence>
<sequence>MAANGYAALVNGRAADASKIKTTDVKDAKTVDALAKTLKAGTPRYMGCVADDKAGLEAATAKLDGQADWYQAHGKSLTKAVAAVESSKLDKTVDAANALYKSSDGKVADGKTRDELAKAIKARDADAIGRASAAVNASVKAKSDADAQAQADAQTQQAAGQASAGGQAAGGQAYANTGYSGGGYTGGGYSYSNGGYSGGYSYSGGGATAPSTPNNGGGNSGSGGGYTTWGDAEIENGGIGCTTSKDKPECSGGIEWWD</sequence>
<dbReference type="OrthoDB" id="3232886at2"/>
<accession>A0A2N5IWL9</accession>
<feature type="region of interest" description="Disordered" evidence="1">
    <location>
        <begin position="213"/>
        <end position="258"/>
    </location>
</feature>
<dbReference type="Proteomes" id="UP000235034">
    <property type="component" value="Unassembled WGS sequence"/>
</dbReference>
<keyword evidence="3" id="KW-1185">Reference proteome</keyword>
<name>A0A2N5IWL9_9BIFI</name>